<evidence type="ECO:0000313" key="3">
    <source>
        <dbReference type="Proteomes" id="UP001461498"/>
    </source>
</evidence>
<feature type="signal peptide" evidence="1">
    <location>
        <begin position="1"/>
        <end position="18"/>
    </location>
</feature>
<comment type="caution">
    <text evidence="2">The sequence shown here is derived from an EMBL/GenBank/DDBJ whole genome shotgun (WGS) entry which is preliminary data.</text>
</comment>
<feature type="chain" id="PRO_5043957063" evidence="1">
    <location>
        <begin position="19"/>
        <end position="291"/>
    </location>
</feature>
<reference evidence="2 3" key="1">
    <citation type="submission" date="2022-12" db="EMBL/GenBank/DDBJ databases">
        <title>Chromosome-level genome assembly of true bugs.</title>
        <authorList>
            <person name="Ma L."/>
            <person name="Li H."/>
        </authorList>
    </citation>
    <scope>NUCLEOTIDE SEQUENCE [LARGE SCALE GENOMIC DNA]</scope>
    <source>
        <strain evidence="2">Lab_2022b</strain>
    </source>
</reference>
<proteinExistence type="predicted"/>
<gene>
    <name evidence="2" type="ORF">O3M35_002936</name>
</gene>
<sequence>MKVLIILLLLTLVQLNQAQSAFESLLTKVKHDVTDSQKKVQEKIAIREQNLPKFATGTFGDLASKLIDRTKGATAALTSGVRDTASELTRALISTTMNTGFSLLLAEYKLISDTTGIGRTLTLPDVATSAYGFEVKATGGYFSSIASLEKYGSINVTIEDAQTVILDVPVRFNEMKVGYNSLSVSAFLISTSGSFSVNVGKNSILIQLKLGLDSTCALSVEKVQITELDDIKVTLEGLGGYASMLTEKLTNYIISWIKGNIARYIQEEVDKNLKAALGHNKFICTNFLPTS</sequence>
<accession>A0AAW1CNG0</accession>
<keyword evidence="1" id="KW-0732">Signal</keyword>
<dbReference type="SUPFAM" id="SSF55394">
    <property type="entry name" value="Bactericidal permeability-increasing protein, BPI"/>
    <property type="match status" value="1"/>
</dbReference>
<evidence type="ECO:0000256" key="1">
    <source>
        <dbReference type="SAM" id="SignalP"/>
    </source>
</evidence>
<protein>
    <submittedName>
        <fullName evidence="2">Uncharacterized protein</fullName>
    </submittedName>
</protein>
<dbReference type="GO" id="GO:0008289">
    <property type="term" value="F:lipid binding"/>
    <property type="evidence" value="ECO:0007669"/>
    <property type="project" value="InterPro"/>
</dbReference>
<keyword evidence="3" id="KW-1185">Reference proteome</keyword>
<dbReference type="Proteomes" id="UP001461498">
    <property type="component" value="Unassembled WGS sequence"/>
</dbReference>
<dbReference type="Gene3D" id="3.15.10.50">
    <property type="match status" value="1"/>
</dbReference>
<evidence type="ECO:0000313" key="2">
    <source>
        <dbReference type="EMBL" id="KAK9500026.1"/>
    </source>
</evidence>
<dbReference type="AlphaFoldDB" id="A0AAW1CNG0"/>
<organism evidence="2 3">
    <name type="scientific">Rhynocoris fuscipes</name>
    <dbReference type="NCBI Taxonomy" id="488301"/>
    <lineage>
        <taxon>Eukaryota</taxon>
        <taxon>Metazoa</taxon>
        <taxon>Ecdysozoa</taxon>
        <taxon>Arthropoda</taxon>
        <taxon>Hexapoda</taxon>
        <taxon>Insecta</taxon>
        <taxon>Pterygota</taxon>
        <taxon>Neoptera</taxon>
        <taxon>Paraneoptera</taxon>
        <taxon>Hemiptera</taxon>
        <taxon>Heteroptera</taxon>
        <taxon>Panheteroptera</taxon>
        <taxon>Cimicomorpha</taxon>
        <taxon>Reduviidae</taxon>
        <taxon>Harpactorinae</taxon>
        <taxon>Harpactorini</taxon>
        <taxon>Rhynocoris</taxon>
    </lineage>
</organism>
<dbReference type="InterPro" id="IPR017943">
    <property type="entry name" value="Bactericidal_perm-incr_a/b_dom"/>
</dbReference>
<name>A0AAW1CNG0_9HEMI</name>
<dbReference type="InterPro" id="IPR038602">
    <property type="entry name" value="Mite_allergen_7_sf"/>
</dbReference>
<dbReference type="EMBL" id="JAPXFL010000011">
    <property type="protein sequence ID" value="KAK9500026.1"/>
    <property type="molecule type" value="Genomic_DNA"/>
</dbReference>